<feature type="region of interest" description="Disordered" evidence="2">
    <location>
        <begin position="1"/>
        <end position="23"/>
    </location>
</feature>
<accession>A0ABR4QI42</accession>
<comment type="caution">
    <text evidence="3">The sequence shown here is derived from an EMBL/GenBank/DDBJ whole genome shotgun (WGS) entry which is preliminary data.</text>
</comment>
<keyword evidence="4" id="KW-1185">Reference proteome</keyword>
<name>A0ABR4QI42_9CEST</name>
<evidence type="ECO:0000256" key="1">
    <source>
        <dbReference type="SAM" id="Coils"/>
    </source>
</evidence>
<organism evidence="3 4">
    <name type="scientific">Taenia crassiceps</name>
    <dbReference type="NCBI Taxonomy" id="6207"/>
    <lineage>
        <taxon>Eukaryota</taxon>
        <taxon>Metazoa</taxon>
        <taxon>Spiralia</taxon>
        <taxon>Lophotrochozoa</taxon>
        <taxon>Platyhelminthes</taxon>
        <taxon>Cestoda</taxon>
        <taxon>Eucestoda</taxon>
        <taxon>Cyclophyllidea</taxon>
        <taxon>Taeniidae</taxon>
        <taxon>Taenia</taxon>
    </lineage>
</organism>
<sequence>MLARQPFSFYSPHNTEDNVTRSCKMPSSVGRRWIDVLPLENERLTNRVAKAEEQTERINESHLRHRIRQIC</sequence>
<proteinExistence type="predicted"/>
<gene>
    <name evidence="3" type="ORF">TcWFU_008013</name>
</gene>
<keyword evidence="1" id="KW-0175">Coiled coil</keyword>
<dbReference type="Proteomes" id="UP001651158">
    <property type="component" value="Unassembled WGS sequence"/>
</dbReference>
<evidence type="ECO:0000313" key="3">
    <source>
        <dbReference type="EMBL" id="KAL5109280.1"/>
    </source>
</evidence>
<evidence type="ECO:0000256" key="2">
    <source>
        <dbReference type="SAM" id="MobiDB-lite"/>
    </source>
</evidence>
<reference evidence="3 4" key="1">
    <citation type="journal article" date="2022" name="Front. Cell. Infect. Microbiol.">
        <title>The Genomes of Two Strains of Taenia crassiceps the Animal Model for the Study of Human Cysticercosis.</title>
        <authorList>
            <person name="Bobes R.J."/>
            <person name="Estrada K."/>
            <person name="Rios-Valencia D.G."/>
            <person name="Calderon-Gallegos A."/>
            <person name="de la Torre P."/>
            <person name="Carrero J.C."/>
            <person name="Sanchez-Flores A."/>
            <person name="Laclette J.P."/>
        </authorList>
    </citation>
    <scope>NUCLEOTIDE SEQUENCE [LARGE SCALE GENOMIC DNA]</scope>
    <source>
        <strain evidence="3">WFUcys</strain>
    </source>
</reference>
<dbReference type="EMBL" id="JAKROA010000003">
    <property type="protein sequence ID" value="KAL5109280.1"/>
    <property type="molecule type" value="Genomic_DNA"/>
</dbReference>
<protein>
    <submittedName>
        <fullName evidence="3">Uncharacterized protein</fullName>
    </submittedName>
</protein>
<evidence type="ECO:0000313" key="4">
    <source>
        <dbReference type="Proteomes" id="UP001651158"/>
    </source>
</evidence>
<feature type="coiled-coil region" evidence="1">
    <location>
        <begin position="34"/>
        <end position="61"/>
    </location>
</feature>